<protein>
    <submittedName>
        <fullName evidence="4">Tyrosine-type recombinase/integrase</fullName>
    </submittedName>
</protein>
<dbReference type="InterPro" id="IPR002104">
    <property type="entry name" value="Integrase_catalytic"/>
</dbReference>
<dbReference type="InterPro" id="IPR050090">
    <property type="entry name" value="Tyrosine_recombinase_XerCD"/>
</dbReference>
<dbReference type="Gene3D" id="1.10.443.10">
    <property type="entry name" value="Intergrase catalytic core"/>
    <property type="match status" value="1"/>
</dbReference>
<dbReference type="SUPFAM" id="SSF56349">
    <property type="entry name" value="DNA breaking-rejoining enzymes"/>
    <property type="match status" value="1"/>
</dbReference>
<dbReference type="PANTHER" id="PTHR30349">
    <property type="entry name" value="PHAGE INTEGRASE-RELATED"/>
    <property type="match status" value="1"/>
</dbReference>
<dbReference type="AlphaFoldDB" id="A0A6B0Y302"/>
<proteinExistence type="predicted"/>
<evidence type="ECO:0000256" key="1">
    <source>
        <dbReference type="ARBA" id="ARBA00022908"/>
    </source>
</evidence>
<organism evidence="4">
    <name type="scientific">Boseongicola sp. SB0664_bin_43</name>
    <dbReference type="NCBI Taxonomy" id="2604844"/>
    <lineage>
        <taxon>Bacteria</taxon>
        <taxon>Pseudomonadati</taxon>
        <taxon>Pseudomonadota</taxon>
        <taxon>Alphaproteobacteria</taxon>
        <taxon>Rhodobacterales</taxon>
        <taxon>Paracoccaceae</taxon>
        <taxon>Boseongicola</taxon>
    </lineage>
</organism>
<dbReference type="PANTHER" id="PTHR30349:SF90">
    <property type="entry name" value="TYROSINE RECOMBINASE XERD"/>
    <property type="match status" value="1"/>
</dbReference>
<keyword evidence="2" id="KW-0233">DNA recombination</keyword>
<dbReference type="GO" id="GO:0015074">
    <property type="term" value="P:DNA integration"/>
    <property type="evidence" value="ECO:0007669"/>
    <property type="project" value="UniProtKB-KW"/>
</dbReference>
<keyword evidence="1" id="KW-0229">DNA integration</keyword>
<evidence type="ECO:0000259" key="3">
    <source>
        <dbReference type="PROSITE" id="PS51898"/>
    </source>
</evidence>
<reference evidence="4" key="1">
    <citation type="submission" date="2019-09" db="EMBL/GenBank/DDBJ databases">
        <title>Characterisation of the sponge microbiome using genome-centric metagenomics.</title>
        <authorList>
            <person name="Engelberts J.P."/>
            <person name="Robbins S.J."/>
            <person name="De Goeij J.M."/>
            <person name="Aranda M."/>
            <person name="Bell S.C."/>
            <person name="Webster N.S."/>
        </authorList>
    </citation>
    <scope>NUCLEOTIDE SEQUENCE</scope>
    <source>
        <strain evidence="4">SB0664_bin_43</strain>
    </source>
</reference>
<dbReference type="GO" id="GO:0003677">
    <property type="term" value="F:DNA binding"/>
    <property type="evidence" value="ECO:0007669"/>
    <property type="project" value="InterPro"/>
</dbReference>
<feature type="domain" description="Tyr recombinase" evidence="3">
    <location>
        <begin position="328"/>
        <end position="509"/>
    </location>
</feature>
<evidence type="ECO:0000256" key="2">
    <source>
        <dbReference type="ARBA" id="ARBA00023172"/>
    </source>
</evidence>
<evidence type="ECO:0000313" key="4">
    <source>
        <dbReference type="EMBL" id="MXY34447.1"/>
    </source>
</evidence>
<dbReference type="PROSITE" id="PS51898">
    <property type="entry name" value="TYR_RECOMBINASE"/>
    <property type="match status" value="1"/>
</dbReference>
<sequence length="516" mass="57472">MNHTTSPMACSEAGFGRLADILGTYVEHLRAAGLSVTGARRLRVGAQHFLAWLDLCGIAVESIDDSVLCSFRRHDCQCPGMSGVRHKLASLDKREFMTGALKLVQFLEEQGCIPHPGEMEPNLLYLDGFIARCKEKGYAPDSLCRYESSCRHVLIWLHRSRISITDVDAKTLERFLEHDCVCPGPFESPRQRVSGSRYDSPFRSFLQHLKETGTLPVQGLMPERRSDPVMGPFEAWLRSHRGIGERSIRMHSHWAASLVATLGPDPRSYDAAGVREVLLHRYDGGSKCYAGNLASSMRMYLRYLAAKGICSPSLIDAVPTASNWRLSYLPRYIGSEEVEQVIACCDVTKPAGLRDRAILLLLARLALRAGDVVAMRLEDIDWRHALVRVCGKAKRQEALPLPQDAGDAVLTYIEKARPRVTEDRVFLRTLAPHRPLASIASIVRRALKRAGLEEVRPQGAHLFRHSVATGMLRSGQSLETINTILRHKSMNTTAIYAKTDTSMLLEVAQPWIGDPS</sequence>
<gene>
    <name evidence="4" type="ORF">F4Y60_10270</name>
</gene>
<dbReference type="GO" id="GO:0006310">
    <property type="term" value="P:DNA recombination"/>
    <property type="evidence" value="ECO:0007669"/>
    <property type="project" value="UniProtKB-KW"/>
</dbReference>
<dbReference type="InterPro" id="IPR013762">
    <property type="entry name" value="Integrase-like_cat_sf"/>
</dbReference>
<dbReference type="Pfam" id="PF00589">
    <property type="entry name" value="Phage_integrase"/>
    <property type="match status" value="1"/>
</dbReference>
<name>A0A6B0Y302_9RHOB</name>
<accession>A0A6B0Y302</accession>
<dbReference type="EMBL" id="VXRY01000414">
    <property type="protein sequence ID" value="MXY34447.1"/>
    <property type="molecule type" value="Genomic_DNA"/>
</dbReference>
<dbReference type="InterPro" id="IPR011010">
    <property type="entry name" value="DNA_brk_join_enz"/>
</dbReference>
<comment type="caution">
    <text evidence="4">The sequence shown here is derived from an EMBL/GenBank/DDBJ whole genome shotgun (WGS) entry which is preliminary data.</text>
</comment>